<comment type="caution">
    <text evidence="2">The sequence shown here is derived from an EMBL/GenBank/DDBJ whole genome shotgun (WGS) entry which is preliminary data.</text>
</comment>
<evidence type="ECO:0000313" key="2">
    <source>
        <dbReference type="EMBL" id="RAP75771.1"/>
    </source>
</evidence>
<proteinExistence type="predicted"/>
<organism evidence="2 3">
    <name type="scientific">Paenibacillus montanisoli</name>
    <dbReference type="NCBI Taxonomy" id="2081970"/>
    <lineage>
        <taxon>Bacteria</taxon>
        <taxon>Bacillati</taxon>
        <taxon>Bacillota</taxon>
        <taxon>Bacilli</taxon>
        <taxon>Bacillales</taxon>
        <taxon>Paenibacillaceae</taxon>
        <taxon>Paenibacillus</taxon>
    </lineage>
</organism>
<accession>A0A328U2Y5</accession>
<feature type="transmembrane region" description="Helical" evidence="1">
    <location>
        <begin position="43"/>
        <end position="66"/>
    </location>
</feature>
<dbReference type="AlphaFoldDB" id="A0A328U2Y5"/>
<keyword evidence="3" id="KW-1185">Reference proteome</keyword>
<keyword evidence="1" id="KW-1133">Transmembrane helix</keyword>
<name>A0A328U2Y5_9BACL</name>
<evidence type="ECO:0000313" key="3">
    <source>
        <dbReference type="Proteomes" id="UP000249260"/>
    </source>
</evidence>
<evidence type="ECO:0000256" key="1">
    <source>
        <dbReference type="SAM" id="Phobius"/>
    </source>
</evidence>
<dbReference type="EMBL" id="QLUW01000002">
    <property type="protein sequence ID" value="RAP75771.1"/>
    <property type="molecule type" value="Genomic_DNA"/>
</dbReference>
<dbReference type="OrthoDB" id="1100174at2"/>
<dbReference type="RefSeq" id="WP_112881996.1">
    <property type="nucleotide sequence ID" value="NZ_QLUW01000002.1"/>
</dbReference>
<dbReference type="Proteomes" id="UP000249260">
    <property type="component" value="Unassembled WGS sequence"/>
</dbReference>
<feature type="transmembrane region" description="Helical" evidence="1">
    <location>
        <begin position="7"/>
        <end position="31"/>
    </location>
</feature>
<keyword evidence="1" id="KW-0472">Membrane</keyword>
<dbReference type="InterPro" id="IPR021354">
    <property type="entry name" value="DUF2975"/>
</dbReference>
<keyword evidence="1" id="KW-0812">Transmembrane</keyword>
<dbReference type="Pfam" id="PF11188">
    <property type="entry name" value="DUF2975"/>
    <property type="match status" value="1"/>
</dbReference>
<feature type="transmembrane region" description="Helical" evidence="1">
    <location>
        <begin position="92"/>
        <end position="111"/>
    </location>
</feature>
<gene>
    <name evidence="2" type="ORF">DL346_10005</name>
</gene>
<protein>
    <submittedName>
        <fullName evidence="2">DUF2975 domain-containing protein</fullName>
    </submittedName>
</protein>
<feature type="transmembrane region" description="Helical" evidence="1">
    <location>
        <begin position="117"/>
        <end position="140"/>
    </location>
</feature>
<reference evidence="2 3" key="1">
    <citation type="submission" date="2018-06" db="EMBL/GenBank/DDBJ databases">
        <title>Paenibacillus montanisoli sp. nov., isolated from mountain area soil.</title>
        <authorList>
            <person name="Wu M."/>
        </authorList>
    </citation>
    <scope>NUCLEOTIDE SEQUENCE [LARGE SCALE GENOMIC DNA]</scope>
    <source>
        <strain evidence="2 3">RA17</strain>
    </source>
</reference>
<sequence>MEWGTALFLKVTVFLLAIPILALCVVGLPIFAKGAADLYSAYWLYPLLAIIYAAAIPYFIALFQAWKLLSYIDKNQAFTDLSVEALKKIKSCGFTISILFTAAMPFVYFIADEDDAPGAIVLGMVVMFASFVIAVFAAVLQKLLKQAIDIKSENDLTV</sequence>